<keyword evidence="2" id="KW-1003">Cell membrane</keyword>
<dbReference type="AlphaFoldDB" id="A0AAJ6NHI8"/>
<reference evidence="7" key="1">
    <citation type="journal article" date="2022" name="Front Environ Sci">
        <title>Complete genome sequence analysis of a novel alkane-degrading bacterial strain, Acinetobacter vivianii KJ-1, and its diesel degradation ability.</title>
        <authorList>
            <person name="Zhang Y."/>
            <person name="Song F."/>
            <person name="Wang J."/>
            <person name="Zhao Q."/>
            <person name="Zheng L."/>
            <person name="Wang Z."/>
            <person name="Zhang X."/>
            <person name="Gao Y."/>
            <person name="Chen G."/>
            <person name="Huang Y."/>
        </authorList>
    </citation>
    <scope>NUCLEOTIDE SEQUENCE</scope>
    <source>
        <strain evidence="7">KJ-1</strain>
    </source>
</reference>
<evidence type="ECO:0000256" key="3">
    <source>
        <dbReference type="ARBA" id="ARBA00022692"/>
    </source>
</evidence>
<comment type="subcellular location">
    <subcellularLocation>
        <location evidence="1">Cell membrane</location>
        <topology evidence="1">Multi-pass membrane protein</topology>
    </subcellularLocation>
</comment>
<evidence type="ECO:0000256" key="1">
    <source>
        <dbReference type="ARBA" id="ARBA00004651"/>
    </source>
</evidence>
<feature type="transmembrane region" description="Helical" evidence="6">
    <location>
        <begin position="143"/>
        <end position="167"/>
    </location>
</feature>
<keyword evidence="5 6" id="KW-0472">Membrane</keyword>
<protein>
    <submittedName>
        <fullName evidence="7">LysE family translocator</fullName>
    </submittedName>
</protein>
<dbReference type="InterPro" id="IPR001123">
    <property type="entry name" value="LeuE-type"/>
</dbReference>
<gene>
    <name evidence="7" type="ORF">LF296_14430</name>
</gene>
<evidence type="ECO:0000256" key="4">
    <source>
        <dbReference type="ARBA" id="ARBA00022989"/>
    </source>
</evidence>
<evidence type="ECO:0000313" key="7">
    <source>
        <dbReference type="EMBL" id="WDZ50504.1"/>
    </source>
</evidence>
<keyword evidence="4 6" id="KW-1133">Transmembrane helix</keyword>
<feature type="transmembrane region" description="Helical" evidence="6">
    <location>
        <begin position="35"/>
        <end position="57"/>
    </location>
</feature>
<dbReference type="Pfam" id="PF01810">
    <property type="entry name" value="LysE"/>
    <property type="match status" value="1"/>
</dbReference>
<feature type="transmembrane region" description="Helical" evidence="6">
    <location>
        <begin position="179"/>
        <end position="199"/>
    </location>
</feature>
<accession>A0AAJ6NHI8</accession>
<dbReference type="GO" id="GO:0015171">
    <property type="term" value="F:amino acid transmembrane transporter activity"/>
    <property type="evidence" value="ECO:0007669"/>
    <property type="project" value="TreeGrafter"/>
</dbReference>
<dbReference type="PANTHER" id="PTHR30086:SF21">
    <property type="entry name" value="TRANSPORT PROTEIN"/>
    <property type="match status" value="1"/>
</dbReference>
<evidence type="ECO:0000256" key="2">
    <source>
        <dbReference type="ARBA" id="ARBA00022475"/>
    </source>
</evidence>
<evidence type="ECO:0000256" key="6">
    <source>
        <dbReference type="SAM" id="Phobius"/>
    </source>
</evidence>
<feature type="transmembrane region" description="Helical" evidence="6">
    <location>
        <begin position="69"/>
        <end position="89"/>
    </location>
</feature>
<dbReference type="KEGG" id="aviv:LF296_14430"/>
<sequence>MNEIITVGLVTLLAVISPGADFALVSRNSYLYGRSLGLCTAYGIACGVWVHVAYSVIGLTFLQHHIPSLIHIIQYIGATYLIYIGYKIFTQAPVRLNDKNIDLTRWQAFKHGFFTNSLNPKTTLFVMSIYSQLISTENSNMTLLGYGFFISASHLAWFCLIAIFCATPMIRNKILSKQIIINRVIGAVLSGLGISLFFATF</sequence>
<keyword evidence="3 6" id="KW-0812">Transmembrane</keyword>
<dbReference type="GO" id="GO:0005886">
    <property type="term" value="C:plasma membrane"/>
    <property type="evidence" value="ECO:0007669"/>
    <property type="project" value="UniProtKB-SubCell"/>
</dbReference>
<proteinExistence type="predicted"/>
<name>A0AAJ6NHI8_9GAMM</name>
<dbReference type="Proteomes" id="UP001199528">
    <property type="component" value="Chromosome"/>
</dbReference>
<evidence type="ECO:0000256" key="5">
    <source>
        <dbReference type="ARBA" id="ARBA00023136"/>
    </source>
</evidence>
<evidence type="ECO:0000313" key="8">
    <source>
        <dbReference type="Proteomes" id="UP001199528"/>
    </source>
</evidence>
<dbReference type="PANTHER" id="PTHR30086">
    <property type="entry name" value="ARGININE EXPORTER PROTEIN ARGO"/>
    <property type="match status" value="1"/>
</dbReference>
<dbReference type="EMBL" id="CP085083">
    <property type="protein sequence ID" value="WDZ50504.1"/>
    <property type="molecule type" value="Genomic_DNA"/>
</dbReference>
<reference evidence="7" key="2">
    <citation type="submission" date="2023-02" db="EMBL/GenBank/DDBJ databases">
        <authorList>
            <person name="Huang Y."/>
            <person name="Zhang Y."/>
            <person name="Zhang T."/>
            <person name="Wang J."/>
        </authorList>
    </citation>
    <scope>NUCLEOTIDE SEQUENCE</scope>
    <source>
        <strain evidence="7">KJ-1</strain>
    </source>
</reference>
<dbReference type="RefSeq" id="WP_272654775.1">
    <property type="nucleotide sequence ID" value="NZ_CP085083.1"/>
</dbReference>
<organism evidence="7 8">
    <name type="scientific">Acinetobacter vivianii</name>
    <dbReference type="NCBI Taxonomy" id="1776742"/>
    <lineage>
        <taxon>Bacteria</taxon>
        <taxon>Pseudomonadati</taxon>
        <taxon>Pseudomonadota</taxon>
        <taxon>Gammaproteobacteria</taxon>
        <taxon>Moraxellales</taxon>
        <taxon>Moraxellaceae</taxon>
        <taxon>Acinetobacter</taxon>
    </lineage>
</organism>